<sequence length="82" mass="9391">MGFSVAVVSNYNRVWTFESNDPRIIRQLGLFIVISLAGLGLNTLTIYILHQRKEIDFYVSKFIAVIIVFCWNFFINATVTTA</sequence>
<evidence type="ECO:0000259" key="6">
    <source>
        <dbReference type="Pfam" id="PF04138"/>
    </source>
</evidence>
<proteinExistence type="predicted"/>
<dbReference type="Proteomes" id="UP001595526">
    <property type="component" value="Unassembled WGS sequence"/>
</dbReference>
<feature type="transmembrane region" description="Helical" evidence="5">
    <location>
        <begin position="28"/>
        <end position="50"/>
    </location>
</feature>
<evidence type="ECO:0000256" key="2">
    <source>
        <dbReference type="ARBA" id="ARBA00022692"/>
    </source>
</evidence>
<evidence type="ECO:0000313" key="7">
    <source>
        <dbReference type="EMBL" id="MFC3198145.1"/>
    </source>
</evidence>
<feature type="transmembrane region" description="Helical" evidence="5">
    <location>
        <begin position="62"/>
        <end position="79"/>
    </location>
</feature>
<dbReference type="InterPro" id="IPR007267">
    <property type="entry name" value="GtrA_DPMS_TM"/>
</dbReference>
<dbReference type="EMBL" id="JBHRTA010000031">
    <property type="protein sequence ID" value="MFC3198145.1"/>
    <property type="molecule type" value="Genomic_DNA"/>
</dbReference>
<evidence type="ECO:0000256" key="4">
    <source>
        <dbReference type="ARBA" id="ARBA00023136"/>
    </source>
</evidence>
<keyword evidence="8" id="KW-1185">Reference proteome</keyword>
<dbReference type="RefSeq" id="WP_379022539.1">
    <property type="nucleotide sequence ID" value="NZ_JBHRTA010000031.1"/>
</dbReference>
<comment type="caution">
    <text evidence="7">The sequence shown here is derived from an EMBL/GenBank/DDBJ whole genome shotgun (WGS) entry which is preliminary data.</text>
</comment>
<evidence type="ECO:0000313" key="8">
    <source>
        <dbReference type="Proteomes" id="UP001595526"/>
    </source>
</evidence>
<reference evidence="8" key="1">
    <citation type="journal article" date="2019" name="Int. J. Syst. Evol. Microbiol.">
        <title>The Global Catalogue of Microorganisms (GCM) 10K type strain sequencing project: providing services to taxonomists for standard genome sequencing and annotation.</title>
        <authorList>
            <consortium name="The Broad Institute Genomics Platform"/>
            <consortium name="The Broad Institute Genome Sequencing Center for Infectious Disease"/>
            <person name="Wu L."/>
            <person name="Ma J."/>
        </authorList>
    </citation>
    <scope>NUCLEOTIDE SEQUENCE [LARGE SCALE GENOMIC DNA]</scope>
    <source>
        <strain evidence="8">KCTC 52416</strain>
    </source>
</reference>
<accession>A0ABV7JMM8</accession>
<name>A0ABV7JMM8_9SPHI</name>
<protein>
    <submittedName>
        <fullName evidence="7">GtrA family protein</fullName>
    </submittedName>
</protein>
<keyword evidence="3 5" id="KW-1133">Transmembrane helix</keyword>
<evidence type="ECO:0000256" key="3">
    <source>
        <dbReference type="ARBA" id="ARBA00022989"/>
    </source>
</evidence>
<keyword evidence="4 5" id="KW-0472">Membrane</keyword>
<dbReference type="Pfam" id="PF04138">
    <property type="entry name" value="GtrA_DPMS_TM"/>
    <property type="match status" value="1"/>
</dbReference>
<evidence type="ECO:0000256" key="5">
    <source>
        <dbReference type="SAM" id="Phobius"/>
    </source>
</evidence>
<feature type="domain" description="GtrA/DPMS transmembrane" evidence="6">
    <location>
        <begin position="1"/>
        <end position="80"/>
    </location>
</feature>
<evidence type="ECO:0000256" key="1">
    <source>
        <dbReference type="ARBA" id="ARBA00004141"/>
    </source>
</evidence>
<comment type="subcellular location">
    <subcellularLocation>
        <location evidence="1">Membrane</location>
        <topology evidence="1">Multi-pass membrane protein</topology>
    </subcellularLocation>
</comment>
<keyword evidence="2 5" id="KW-0812">Transmembrane</keyword>
<gene>
    <name evidence="7" type="ORF">ACFOET_11035</name>
</gene>
<organism evidence="7 8">
    <name type="scientific">Parapedobacter deserti</name>
    <dbReference type="NCBI Taxonomy" id="1912957"/>
    <lineage>
        <taxon>Bacteria</taxon>
        <taxon>Pseudomonadati</taxon>
        <taxon>Bacteroidota</taxon>
        <taxon>Sphingobacteriia</taxon>
        <taxon>Sphingobacteriales</taxon>
        <taxon>Sphingobacteriaceae</taxon>
        <taxon>Parapedobacter</taxon>
    </lineage>
</organism>